<dbReference type="Pfam" id="PF13191">
    <property type="entry name" value="AAA_16"/>
    <property type="match status" value="1"/>
</dbReference>
<dbReference type="EMBL" id="CP012673">
    <property type="protein sequence ID" value="AUX41262.1"/>
    <property type="molecule type" value="Genomic_DNA"/>
</dbReference>
<dbReference type="EC" id="2.7.11.1" evidence="6"/>
<gene>
    <name evidence="6" type="ORF">SOCE26_026720</name>
</gene>
<dbReference type="GO" id="GO:0005524">
    <property type="term" value="F:ATP binding"/>
    <property type="evidence" value="ECO:0007669"/>
    <property type="project" value="UniProtKB-KW"/>
</dbReference>
<dbReference type="Proteomes" id="UP000238348">
    <property type="component" value="Chromosome"/>
</dbReference>
<keyword evidence="2" id="KW-0547">Nucleotide-binding</keyword>
<dbReference type="PROSITE" id="PS50011">
    <property type="entry name" value="PROTEIN_KINASE_DOM"/>
    <property type="match status" value="1"/>
</dbReference>
<organism evidence="6 7">
    <name type="scientific">Sorangium cellulosum</name>
    <name type="common">Polyangium cellulosum</name>
    <dbReference type="NCBI Taxonomy" id="56"/>
    <lineage>
        <taxon>Bacteria</taxon>
        <taxon>Pseudomonadati</taxon>
        <taxon>Myxococcota</taxon>
        <taxon>Polyangia</taxon>
        <taxon>Polyangiales</taxon>
        <taxon>Polyangiaceae</taxon>
        <taxon>Sorangium</taxon>
    </lineage>
</organism>
<evidence type="ECO:0000313" key="7">
    <source>
        <dbReference type="Proteomes" id="UP000238348"/>
    </source>
</evidence>
<reference evidence="6 7" key="1">
    <citation type="submission" date="2015-09" db="EMBL/GenBank/DDBJ databases">
        <title>Sorangium comparison.</title>
        <authorList>
            <person name="Zaburannyi N."/>
            <person name="Bunk B."/>
            <person name="Overmann J."/>
            <person name="Mueller R."/>
        </authorList>
    </citation>
    <scope>NUCLEOTIDE SEQUENCE [LARGE SCALE GENOMIC DNA]</scope>
    <source>
        <strain evidence="6 7">So ce26</strain>
    </source>
</reference>
<dbReference type="GO" id="GO:0004674">
    <property type="term" value="F:protein serine/threonine kinase activity"/>
    <property type="evidence" value="ECO:0007669"/>
    <property type="project" value="UniProtKB-EC"/>
</dbReference>
<evidence type="ECO:0000256" key="3">
    <source>
        <dbReference type="ARBA" id="ARBA00022777"/>
    </source>
</evidence>
<dbReference type="Gene3D" id="3.30.200.20">
    <property type="entry name" value="Phosphorylase Kinase, domain 1"/>
    <property type="match status" value="1"/>
</dbReference>
<dbReference type="RefSeq" id="WP_104979307.1">
    <property type="nucleotide sequence ID" value="NZ_CP012673.1"/>
</dbReference>
<protein>
    <submittedName>
        <fullName evidence="6">Protein kinase</fullName>
        <ecNumber evidence="6">2.7.11.1</ecNumber>
    </submittedName>
</protein>
<keyword evidence="3 6" id="KW-0418">Kinase</keyword>
<dbReference type="CDD" id="cd14014">
    <property type="entry name" value="STKc_PknB_like"/>
    <property type="match status" value="1"/>
</dbReference>
<dbReference type="Gene3D" id="1.10.510.10">
    <property type="entry name" value="Transferase(Phosphotransferase) domain 1"/>
    <property type="match status" value="1"/>
</dbReference>
<sequence length="884" mass="93594">MSLREGSLVAGRFLVGGLAGKGGMGEVFRAHDIRTGEPVALKVLHTRGDAPVATERFLREARLLCELNHPGIASYVAHGQLENGRPYLAIGWLTGQDLSERLARGPLRVSECVTLLERVADALAFAHGRGVVHRDIKPGNLFLRDDRVDRVTLLDFGIAQAELADTTLTRTGRIIGTPGYMAPEQARGDRDIGPSADVFSLGCVLFECLTGRPPFLARDPVAVITKSRFDDAPPVETLRPETPPALSALLARMFDKDPARRPSDAAALRDELAALDLHAQDSAPARSGNIAAHAPEALGGDVMQLFCVVLAVPGVAPRFAELETLPATGPEARPPRDALRSRLMRLKGRIQWLADGSLAVIVPPAPSAVDQAAQGARCALAIKEQWPEARVVLATGRALLKDRLPVGEALDRAKALLVPGGSAASRGSDPEIEGAPEAGVGVWIDPLTERLLGSRFELTTAGEHAVVRGELAGGADAPRLLLGRPIPCVGRDQELSMLTAAIARCAEDAEASGALVIAPPGAGKSRLRHEVLRRLRDQAVALEVFSGDGGASTGAAAGAPYGLLADALRRGCGVQAGDPPELQEEKIRRRAGARLAPVHAARVGELLASLCGVPVAEPSDLLGAARSDPGIMSEQVQRAFLDFLGAECAARPCLLVLDDLHCSDDATVQLLDAALRELRGLPLFVLAFARPEVTARFPALWEASRTVQRIHLPGLSNRAAERLVAAALGAEVPAAVAARIVEQAAGNPLLLEELLRAAAEGEEQPEAVLAMLQARLSCLGPEVRRLLCAASVLGRTFSARAAIALLGQEQDTQQTKCALADLVRLEIIESQWSGRAPGEVEYRFCHALVRDAALRLLTDEDRALGEELAARHRAGEPAPLAEHG</sequence>
<dbReference type="PROSITE" id="PS00108">
    <property type="entry name" value="PROTEIN_KINASE_ST"/>
    <property type="match status" value="1"/>
</dbReference>
<evidence type="ECO:0000256" key="4">
    <source>
        <dbReference type="ARBA" id="ARBA00022840"/>
    </source>
</evidence>
<accession>A0A2L0EPS0</accession>
<dbReference type="PANTHER" id="PTHR43289:SF6">
    <property type="entry name" value="SERINE_THREONINE-PROTEIN KINASE NEKL-3"/>
    <property type="match status" value="1"/>
</dbReference>
<feature type="domain" description="Protein kinase" evidence="5">
    <location>
        <begin position="13"/>
        <end position="273"/>
    </location>
</feature>
<dbReference type="InterPro" id="IPR041664">
    <property type="entry name" value="AAA_16"/>
</dbReference>
<name>A0A2L0EPS0_SORCE</name>
<evidence type="ECO:0000256" key="1">
    <source>
        <dbReference type="ARBA" id="ARBA00022679"/>
    </source>
</evidence>
<dbReference type="InterPro" id="IPR027417">
    <property type="entry name" value="P-loop_NTPase"/>
</dbReference>
<evidence type="ECO:0000259" key="5">
    <source>
        <dbReference type="PROSITE" id="PS50011"/>
    </source>
</evidence>
<dbReference type="SMART" id="SM00220">
    <property type="entry name" value="S_TKc"/>
    <property type="match status" value="1"/>
</dbReference>
<proteinExistence type="predicted"/>
<dbReference type="Pfam" id="PF00069">
    <property type="entry name" value="Pkinase"/>
    <property type="match status" value="1"/>
</dbReference>
<dbReference type="PANTHER" id="PTHR43289">
    <property type="entry name" value="MITOGEN-ACTIVATED PROTEIN KINASE KINASE KINASE 20-RELATED"/>
    <property type="match status" value="1"/>
</dbReference>
<keyword evidence="1 6" id="KW-0808">Transferase</keyword>
<dbReference type="SUPFAM" id="SSF56112">
    <property type="entry name" value="Protein kinase-like (PK-like)"/>
    <property type="match status" value="1"/>
</dbReference>
<keyword evidence="4" id="KW-0067">ATP-binding</keyword>
<dbReference type="SUPFAM" id="SSF52540">
    <property type="entry name" value="P-loop containing nucleoside triphosphate hydrolases"/>
    <property type="match status" value="1"/>
</dbReference>
<dbReference type="InterPro" id="IPR011009">
    <property type="entry name" value="Kinase-like_dom_sf"/>
</dbReference>
<dbReference type="InterPro" id="IPR008271">
    <property type="entry name" value="Ser/Thr_kinase_AS"/>
</dbReference>
<dbReference type="AlphaFoldDB" id="A0A2L0EPS0"/>
<evidence type="ECO:0000256" key="2">
    <source>
        <dbReference type="ARBA" id="ARBA00022741"/>
    </source>
</evidence>
<evidence type="ECO:0000313" key="6">
    <source>
        <dbReference type="EMBL" id="AUX41262.1"/>
    </source>
</evidence>
<dbReference type="OrthoDB" id="5495610at2"/>
<dbReference type="InterPro" id="IPR000719">
    <property type="entry name" value="Prot_kinase_dom"/>
</dbReference>